<dbReference type="Pfam" id="PF04434">
    <property type="entry name" value="SWIM"/>
    <property type="match status" value="1"/>
</dbReference>
<dbReference type="InterPro" id="IPR004332">
    <property type="entry name" value="Transposase_MuDR"/>
</dbReference>
<gene>
    <name evidence="6" type="ORF">DCAR_0103163</name>
</gene>
<evidence type="ECO:0000313" key="7">
    <source>
        <dbReference type="Proteomes" id="UP000077755"/>
    </source>
</evidence>
<keyword evidence="2 4" id="KW-0863">Zinc-finger</keyword>
<feature type="domain" description="SWIM-type" evidence="5">
    <location>
        <begin position="615"/>
        <end position="655"/>
    </location>
</feature>
<dbReference type="Proteomes" id="UP000077755">
    <property type="component" value="Chromosome 1"/>
</dbReference>
<dbReference type="InterPro" id="IPR007527">
    <property type="entry name" value="Znf_SWIM"/>
</dbReference>
<dbReference type="PANTHER" id="PTHR31973:SF166">
    <property type="entry name" value="OS10G0104700 PROTEIN"/>
    <property type="match status" value="1"/>
</dbReference>
<dbReference type="InterPro" id="IPR018289">
    <property type="entry name" value="MULE_transposase_dom"/>
</dbReference>
<dbReference type="AlphaFoldDB" id="A0AAF1AHT0"/>
<proteinExistence type="predicted"/>
<dbReference type="SUPFAM" id="SSF54277">
    <property type="entry name" value="CAD &amp; PB1 domains"/>
    <property type="match status" value="1"/>
</dbReference>
<accession>A0AAF1AHT0</accession>
<reference evidence="6" key="2">
    <citation type="submission" date="2022-03" db="EMBL/GenBank/DDBJ databases">
        <title>Draft title - Genomic analysis of global carrot germplasm unveils the trajectory of domestication and the origin of high carotenoid orange carrot.</title>
        <authorList>
            <person name="Iorizzo M."/>
            <person name="Ellison S."/>
            <person name="Senalik D."/>
            <person name="Macko-Podgorni A."/>
            <person name="Grzebelus D."/>
            <person name="Bostan H."/>
            <person name="Rolling W."/>
            <person name="Curaba J."/>
            <person name="Simon P."/>
        </authorList>
    </citation>
    <scope>NUCLEOTIDE SEQUENCE</scope>
    <source>
        <tissue evidence="6">Leaf</tissue>
    </source>
</reference>
<keyword evidence="7" id="KW-1185">Reference proteome</keyword>
<dbReference type="EMBL" id="CP093343">
    <property type="protein sequence ID" value="WOG83984.1"/>
    <property type="molecule type" value="Genomic_DNA"/>
</dbReference>
<dbReference type="SMART" id="SM00575">
    <property type="entry name" value="ZnF_PMZ"/>
    <property type="match status" value="1"/>
</dbReference>
<dbReference type="Pfam" id="PF10551">
    <property type="entry name" value="MULE"/>
    <property type="match status" value="1"/>
</dbReference>
<dbReference type="PROSITE" id="PS50966">
    <property type="entry name" value="ZF_SWIM"/>
    <property type="match status" value="1"/>
</dbReference>
<organism evidence="6 7">
    <name type="scientific">Daucus carota subsp. sativus</name>
    <name type="common">Carrot</name>
    <dbReference type="NCBI Taxonomy" id="79200"/>
    <lineage>
        <taxon>Eukaryota</taxon>
        <taxon>Viridiplantae</taxon>
        <taxon>Streptophyta</taxon>
        <taxon>Embryophyta</taxon>
        <taxon>Tracheophyta</taxon>
        <taxon>Spermatophyta</taxon>
        <taxon>Magnoliopsida</taxon>
        <taxon>eudicotyledons</taxon>
        <taxon>Gunneridae</taxon>
        <taxon>Pentapetalae</taxon>
        <taxon>asterids</taxon>
        <taxon>campanulids</taxon>
        <taxon>Apiales</taxon>
        <taxon>Apiaceae</taxon>
        <taxon>Apioideae</taxon>
        <taxon>Scandiceae</taxon>
        <taxon>Daucinae</taxon>
        <taxon>Daucus</taxon>
        <taxon>Daucus sect. Daucus</taxon>
    </lineage>
</organism>
<dbReference type="KEGG" id="dcr:108205589"/>
<evidence type="ECO:0000256" key="2">
    <source>
        <dbReference type="ARBA" id="ARBA00022771"/>
    </source>
</evidence>
<dbReference type="InterPro" id="IPR000270">
    <property type="entry name" value="PB1_dom"/>
</dbReference>
<dbReference type="InterPro" id="IPR006564">
    <property type="entry name" value="Znf_PMZ"/>
</dbReference>
<evidence type="ECO:0000256" key="1">
    <source>
        <dbReference type="ARBA" id="ARBA00022723"/>
    </source>
</evidence>
<evidence type="ECO:0000313" key="6">
    <source>
        <dbReference type="EMBL" id="WOG83984.1"/>
    </source>
</evidence>
<sequence length="774" mass="86950">MGTKKIIAICQSGGEFRTGDDGSLVYDGGEAYAVDVDHETRLDDLKQELAEMFQYSVDSMLIKYFLPGHRRTLISVSREKDLQRMVHFCEDSDQVEVFIVNGGMVAANAPEMSGSRSNMISISEAPVLPDTPLVTAQADDTIDIEMDMANQLNTDKTICLTKDEKNPTVAMQWQNTITGVNQRFSSFPEFRDALHKYSIAHGFTYKFKKNDSQRVSVVCKAEGCQWRIWASKVASTQLICIKKMVGIHTCEGTTLKAEHRAGRGWVGSIIKEKLKLSPNYKPRDIVADIEREYGVQLNYSQAWRAKGLAREQLHGSHKEAYSQLPFFCNKIIETNPGSVAKLTTKEDSSFHRLFVSFHASISGFERGCRPLIFLDSTPLNSKYQGVLLTATAADGDDGIFPVAFAIVDDETNDNWHYFILELRSAVSTSQQITFIANFQNGLKETLCEIYGGGCYHGYCLHYLAEKLNIDLKEPFSYEARRLMVQDLYAAATASKLDAFERCTESLKAISPEAYNWVIRSEPDHWANAFFAGSRYNHISSNFGQPFYGWLSDANELPITQIIDALRGKMMDLYYKRRVDSSQWETRLTPSMEEKLKSETAKAHSLQVSLLDAGTFEVRSESVDIVNVDHWDCSCKGWQITGLPCCHAIAVILGLGRDPYDFCSRYLTAESYHLTYSESISPVPNVEKPVTIESQEVEILVTPPPTRCPASRKKRKHGGSSDIIKRTLQCSNCKGLGHNKKTCRMAQEDNEEASEPVLLLTDVPREEELTDSFAV</sequence>
<dbReference type="GO" id="GO:0008270">
    <property type="term" value="F:zinc ion binding"/>
    <property type="evidence" value="ECO:0007669"/>
    <property type="project" value="UniProtKB-KW"/>
</dbReference>
<evidence type="ECO:0000256" key="3">
    <source>
        <dbReference type="ARBA" id="ARBA00022833"/>
    </source>
</evidence>
<dbReference type="PANTHER" id="PTHR31973">
    <property type="entry name" value="POLYPROTEIN, PUTATIVE-RELATED"/>
    <property type="match status" value="1"/>
</dbReference>
<reference evidence="6" key="1">
    <citation type="journal article" date="2016" name="Nat. Genet.">
        <title>A high-quality carrot genome assembly provides new insights into carotenoid accumulation and asterid genome evolution.</title>
        <authorList>
            <person name="Iorizzo M."/>
            <person name="Ellison S."/>
            <person name="Senalik D."/>
            <person name="Zeng P."/>
            <person name="Satapoomin P."/>
            <person name="Huang J."/>
            <person name="Bowman M."/>
            <person name="Iovene M."/>
            <person name="Sanseverino W."/>
            <person name="Cavagnaro P."/>
            <person name="Yildiz M."/>
            <person name="Macko-Podgorni A."/>
            <person name="Moranska E."/>
            <person name="Grzebelus E."/>
            <person name="Grzebelus D."/>
            <person name="Ashrafi H."/>
            <person name="Zheng Z."/>
            <person name="Cheng S."/>
            <person name="Spooner D."/>
            <person name="Van Deynze A."/>
            <person name="Simon P."/>
        </authorList>
    </citation>
    <scope>NUCLEOTIDE SEQUENCE</scope>
    <source>
        <tissue evidence="6">Leaf</tissue>
    </source>
</reference>
<protein>
    <recommendedName>
        <fullName evidence="5">SWIM-type domain-containing protein</fullName>
    </recommendedName>
</protein>
<evidence type="ECO:0000256" key="4">
    <source>
        <dbReference type="PROSITE-ProRule" id="PRU00325"/>
    </source>
</evidence>
<dbReference type="Pfam" id="PF00564">
    <property type="entry name" value="PB1"/>
    <property type="match status" value="1"/>
</dbReference>
<dbReference type="SMART" id="SM00666">
    <property type="entry name" value="PB1"/>
    <property type="match status" value="1"/>
</dbReference>
<keyword evidence="1" id="KW-0479">Metal-binding</keyword>
<keyword evidence="3" id="KW-0862">Zinc</keyword>
<name>A0AAF1AHT0_DAUCS</name>
<evidence type="ECO:0000259" key="5">
    <source>
        <dbReference type="PROSITE" id="PS50966"/>
    </source>
</evidence>
<dbReference type="Pfam" id="PF03108">
    <property type="entry name" value="DBD_Tnp_Mut"/>
    <property type="match status" value="1"/>
</dbReference>